<feature type="non-terminal residue" evidence="3">
    <location>
        <position position="1"/>
    </location>
</feature>
<evidence type="ECO:0000313" key="3">
    <source>
        <dbReference type="EMBL" id="KAJ9652510.1"/>
    </source>
</evidence>
<dbReference type="Proteomes" id="UP001172684">
    <property type="component" value="Unassembled WGS sequence"/>
</dbReference>
<dbReference type="EMBL" id="JAPDRL010000411">
    <property type="protein sequence ID" value="KAJ9652510.1"/>
    <property type="molecule type" value="Genomic_DNA"/>
</dbReference>
<comment type="caution">
    <text evidence="3">The sequence shown here is derived from an EMBL/GenBank/DDBJ whole genome shotgun (WGS) entry which is preliminary data.</text>
</comment>
<sequence length="501" mass="55883">YKSFMETIHLRPATPLPLHDNSSPTTNKHFIVFKHPGYPEDYEQNVLLQLYAWDSPNGGLHAGTALLACSLIACNAWDGYLTVERDGQKLDLQDDDILSAPEYYFHVPEPPTASADSTSSRNHYKYPIYPSFQHWAFPHRHVPSQWRGASGDEGGSVPDEPSSTPSVSSVSAAVIARDRACAISKHRDYIERAHLCPRNELDWFQKNGMRRYNARLDISGDVITDDMANALAMRADIHRAFDGCKFAFVRKAGRWVAHFLETTYELGRMYHNRPVEMAAGVAPEFVLARFAWLVFPLVKAFMEHGPERLVRVREVCEGGLREVVKTLDPVGFAQITGTTRGRSASPKKRKASETLPPIVEAKRLCGSSHHQAQQTLDTSEEGSKHADDQGTPSLSSDNGTYLQPHLIAAPLDPLPPRPPSGSDLEANRLSFLRMRELRKRRPRNRALLCCDYSLAERANALGIPGKPEYGGGHLCNECLGLESGPYWDEGDGTEELIWENG</sequence>
<accession>A0ABQ9NJ91</accession>
<name>A0ABQ9NJ91_9PEZI</name>
<feature type="region of interest" description="Disordered" evidence="1">
    <location>
        <begin position="146"/>
        <end position="169"/>
    </location>
</feature>
<protein>
    <recommendedName>
        <fullName evidence="2">HNH nuclease domain-containing protein</fullName>
    </recommendedName>
</protein>
<evidence type="ECO:0000259" key="2">
    <source>
        <dbReference type="Pfam" id="PF13391"/>
    </source>
</evidence>
<feature type="compositionally biased region" description="Low complexity" evidence="1">
    <location>
        <begin position="156"/>
        <end position="169"/>
    </location>
</feature>
<organism evidence="3 4">
    <name type="scientific">Coniosporium apollinis</name>
    <dbReference type="NCBI Taxonomy" id="61459"/>
    <lineage>
        <taxon>Eukaryota</taxon>
        <taxon>Fungi</taxon>
        <taxon>Dikarya</taxon>
        <taxon>Ascomycota</taxon>
        <taxon>Pezizomycotina</taxon>
        <taxon>Dothideomycetes</taxon>
        <taxon>Dothideomycetes incertae sedis</taxon>
        <taxon>Coniosporium</taxon>
    </lineage>
</organism>
<feature type="compositionally biased region" description="Polar residues" evidence="1">
    <location>
        <begin position="390"/>
        <end position="401"/>
    </location>
</feature>
<dbReference type="InterPro" id="IPR003615">
    <property type="entry name" value="HNH_nuc"/>
</dbReference>
<feature type="region of interest" description="Disordered" evidence="1">
    <location>
        <begin position="337"/>
        <end position="356"/>
    </location>
</feature>
<proteinExistence type="predicted"/>
<feature type="compositionally biased region" description="Polar residues" evidence="1">
    <location>
        <begin position="368"/>
        <end position="377"/>
    </location>
</feature>
<evidence type="ECO:0000256" key="1">
    <source>
        <dbReference type="SAM" id="MobiDB-lite"/>
    </source>
</evidence>
<feature type="domain" description="HNH nuclease" evidence="2">
    <location>
        <begin position="181"/>
        <end position="249"/>
    </location>
</feature>
<keyword evidence="4" id="KW-1185">Reference proteome</keyword>
<evidence type="ECO:0000313" key="4">
    <source>
        <dbReference type="Proteomes" id="UP001172684"/>
    </source>
</evidence>
<gene>
    <name evidence="3" type="ORF">H2201_009217</name>
</gene>
<reference evidence="3" key="1">
    <citation type="submission" date="2022-10" db="EMBL/GenBank/DDBJ databases">
        <title>Culturing micro-colonial fungi from biological soil crusts in the Mojave desert and describing Neophaeococcomyces mojavensis, and introducing the new genera and species Taxawa tesnikishii.</title>
        <authorList>
            <person name="Kurbessoian T."/>
            <person name="Stajich J.E."/>
        </authorList>
    </citation>
    <scope>NUCLEOTIDE SEQUENCE</scope>
    <source>
        <strain evidence="3">TK_1</strain>
    </source>
</reference>
<dbReference type="Pfam" id="PF13391">
    <property type="entry name" value="HNH_2"/>
    <property type="match status" value="1"/>
</dbReference>
<feature type="region of interest" description="Disordered" evidence="1">
    <location>
        <begin position="363"/>
        <end position="401"/>
    </location>
</feature>